<gene>
    <name evidence="2" type="ORF">HETSPECPRED_009134</name>
</gene>
<feature type="region of interest" description="Disordered" evidence="1">
    <location>
        <begin position="1"/>
        <end position="92"/>
    </location>
</feature>
<dbReference type="AlphaFoldDB" id="A0A8H3G1S0"/>
<evidence type="ECO:0000256" key="1">
    <source>
        <dbReference type="SAM" id="MobiDB-lite"/>
    </source>
</evidence>
<accession>A0A8H3G1S0</accession>
<keyword evidence="3" id="KW-1185">Reference proteome</keyword>
<name>A0A8H3G1S0_9LECA</name>
<dbReference type="OrthoDB" id="5372011at2759"/>
<feature type="region of interest" description="Disordered" evidence="1">
    <location>
        <begin position="136"/>
        <end position="176"/>
    </location>
</feature>
<reference evidence="2" key="1">
    <citation type="submission" date="2021-03" db="EMBL/GenBank/DDBJ databases">
        <authorList>
            <person name="Tagirdzhanova G."/>
        </authorList>
    </citation>
    <scope>NUCLEOTIDE SEQUENCE</scope>
</reference>
<evidence type="ECO:0000313" key="3">
    <source>
        <dbReference type="Proteomes" id="UP000664521"/>
    </source>
</evidence>
<proteinExistence type="predicted"/>
<protein>
    <submittedName>
        <fullName evidence="2">Uncharacterized protein</fullName>
    </submittedName>
</protein>
<feature type="compositionally biased region" description="Acidic residues" evidence="1">
    <location>
        <begin position="139"/>
        <end position="148"/>
    </location>
</feature>
<feature type="compositionally biased region" description="Basic and acidic residues" evidence="1">
    <location>
        <begin position="67"/>
        <end position="76"/>
    </location>
</feature>
<evidence type="ECO:0000313" key="2">
    <source>
        <dbReference type="EMBL" id="CAF9934185.1"/>
    </source>
</evidence>
<comment type="caution">
    <text evidence="2">The sequence shown here is derived from an EMBL/GenBank/DDBJ whole genome shotgun (WGS) entry which is preliminary data.</text>
</comment>
<dbReference type="Proteomes" id="UP000664521">
    <property type="component" value="Unassembled WGS sequence"/>
</dbReference>
<dbReference type="EMBL" id="CAJPDS010000073">
    <property type="protein sequence ID" value="CAF9934185.1"/>
    <property type="molecule type" value="Genomic_DNA"/>
</dbReference>
<feature type="compositionally biased region" description="Polar residues" evidence="1">
    <location>
        <begin position="1"/>
        <end position="20"/>
    </location>
</feature>
<organism evidence="2 3">
    <name type="scientific">Heterodermia speciosa</name>
    <dbReference type="NCBI Taxonomy" id="116794"/>
    <lineage>
        <taxon>Eukaryota</taxon>
        <taxon>Fungi</taxon>
        <taxon>Dikarya</taxon>
        <taxon>Ascomycota</taxon>
        <taxon>Pezizomycotina</taxon>
        <taxon>Lecanoromycetes</taxon>
        <taxon>OSLEUM clade</taxon>
        <taxon>Lecanoromycetidae</taxon>
        <taxon>Caliciales</taxon>
        <taxon>Physciaceae</taxon>
        <taxon>Heterodermia</taxon>
    </lineage>
</organism>
<sequence length="176" mass="19276">MPAISATTLKANKGSSTSDPTLLDSMPPLTLAQDRLARGQNPGPPSCQLGPKSPVKSRVPKGLPPDNKARDRRQLELEDMTQGAKQNEMWEESQQRHKAAVILGSWEMVTWYGIAGHESNPQTTLRFKRMMIGLKDQPSDDQWEDECNPGDGDVGHGSSKHTGSSPLNKGVAKRKH</sequence>